<protein>
    <recommendedName>
        <fullName evidence="3">Acyl carrier protein</fullName>
    </recommendedName>
</protein>
<evidence type="ECO:0008006" key="3">
    <source>
        <dbReference type="Google" id="ProtNLM"/>
    </source>
</evidence>
<dbReference type="RefSeq" id="WP_010855028.1">
    <property type="nucleotide sequence ID" value="NZ_AQHR01000085.1"/>
</dbReference>
<sequence>MKPKNNQIRNIRQLIQLFHSYGIQLTGRKKLRRFQDQLKMDEIFVHGLIFEVEYLLQKEIEGNWEDLNCPKDVIERALIEN</sequence>
<dbReference type="Proteomes" id="UP000013909">
    <property type="component" value="Unassembled WGS sequence"/>
</dbReference>
<evidence type="ECO:0000313" key="2">
    <source>
        <dbReference type="Proteomes" id="UP000013909"/>
    </source>
</evidence>
<comment type="caution">
    <text evidence="1">The sequence shown here is derived from an EMBL/GenBank/DDBJ whole genome shotgun (WGS) entry which is preliminary data.</text>
</comment>
<dbReference type="EMBL" id="AQHR01000085">
    <property type="protein sequence ID" value="EON76444.1"/>
    <property type="molecule type" value="Genomic_DNA"/>
</dbReference>
<organism evidence="1 2">
    <name type="scientific">Lunatimonas lonarensis</name>
    <dbReference type="NCBI Taxonomy" id="1232681"/>
    <lineage>
        <taxon>Bacteria</taxon>
        <taxon>Pseudomonadati</taxon>
        <taxon>Bacteroidota</taxon>
        <taxon>Cytophagia</taxon>
        <taxon>Cytophagales</taxon>
        <taxon>Cyclobacteriaceae</taxon>
    </lineage>
</organism>
<name>R7ZR02_9BACT</name>
<dbReference type="AlphaFoldDB" id="R7ZR02"/>
<proteinExistence type="predicted"/>
<reference evidence="1 2" key="1">
    <citation type="submission" date="2013-02" db="EMBL/GenBank/DDBJ databases">
        <title>A novel strain isolated from Lonar lake, Maharashtra, India.</title>
        <authorList>
            <person name="Singh A."/>
        </authorList>
    </citation>
    <scope>NUCLEOTIDE SEQUENCE [LARGE SCALE GENOMIC DNA]</scope>
    <source>
        <strain evidence="1 2">AK24</strain>
    </source>
</reference>
<gene>
    <name evidence="1" type="ORF">ADIS_2894</name>
</gene>
<accession>R7ZR02</accession>
<evidence type="ECO:0000313" key="1">
    <source>
        <dbReference type="EMBL" id="EON76444.1"/>
    </source>
</evidence>
<dbReference type="OrthoDB" id="826370at2"/>
<keyword evidence="2" id="KW-1185">Reference proteome</keyword>